<feature type="non-terminal residue" evidence="1">
    <location>
        <position position="1"/>
    </location>
</feature>
<dbReference type="HOGENOM" id="CLU_2518854_0_0_1"/>
<dbReference type="EMBL" id="KN823084">
    <property type="protein sequence ID" value="KIO23444.1"/>
    <property type="molecule type" value="Genomic_DNA"/>
</dbReference>
<evidence type="ECO:0000313" key="2">
    <source>
        <dbReference type="Proteomes" id="UP000054248"/>
    </source>
</evidence>
<evidence type="ECO:0000313" key="1">
    <source>
        <dbReference type="EMBL" id="KIO23444.1"/>
    </source>
</evidence>
<dbReference type="Proteomes" id="UP000054248">
    <property type="component" value="Unassembled WGS sequence"/>
</dbReference>
<organism evidence="1 2">
    <name type="scientific">Tulasnella calospora MUT 4182</name>
    <dbReference type="NCBI Taxonomy" id="1051891"/>
    <lineage>
        <taxon>Eukaryota</taxon>
        <taxon>Fungi</taxon>
        <taxon>Dikarya</taxon>
        <taxon>Basidiomycota</taxon>
        <taxon>Agaricomycotina</taxon>
        <taxon>Agaricomycetes</taxon>
        <taxon>Cantharellales</taxon>
        <taxon>Tulasnellaceae</taxon>
        <taxon>Tulasnella</taxon>
    </lineage>
</organism>
<dbReference type="OrthoDB" id="2690041at2759"/>
<reference evidence="1 2" key="1">
    <citation type="submission" date="2014-04" db="EMBL/GenBank/DDBJ databases">
        <authorList>
            <consortium name="DOE Joint Genome Institute"/>
            <person name="Kuo A."/>
            <person name="Girlanda M."/>
            <person name="Perotto S."/>
            <person name="Kohler A."/>
            <person name="Nagy L.G."/>
            <person name="Floudas D."/>
            <person name="Copeland A."/>
            <person name="Barry K.W."/>
            <person name="Cichocki N."/>
            <person name="Veneault-Fourrey C."/>
            <person name="LaButti K."/>
            <person name="Lindquist E.A."/>
            <person name="Lipzen A."/>
            <person name="Lundell T."/>
            <person name="Morin E."/>
            <person name="Murat C."/>
            <person name="Sun H."/>
            <person name="Tunlid A."/>
            <person name="Henrissat B."/>
            <person name="Grigoriev I.V."/>
            <person name="Hibbett D.S."/>
            <person name="Martin F."/>
            <person name="Nordberg H.P."/>
            <person name="Cantor M.N."/>
            <person name="Hua S.X."/>
        </authorList>
    </citation>
    <scope>NUCLEOTIDE SEQUENCE [LARGE SCALE GENOMIC DNA]</scope>
    <source>
        <strain evidence="1 2">MUT 4182</strain>
    </source>
</reference>
<sequence>QLANDAQHQFSAERYPTLFSAVPAVESLQTAWERRAANAKYNPHHVSLQLGLAKLKTYYTRMDSSDAYIVCMGTFFAHISSWECC</sequence>
<dbReference type="STRING" id="1051891.A0A0C3QEJ5"/>
<proteinExistence type="predicted"/>
<reference evidence="2" key="2">
    <citation type="submission" date="2015-01" db="EMBL/GenBank/DDBJ databases">
        <title>Evolutionary Origins and Diversification of the Mycorrhizal Mutualists.</title>
        <authorList>
            <consortium name="DOE Joint Genome Institute"/>
            <consortium name="Mycorrhizal Genomics Consortium"/>
            <person name="Kohler A."/>
            <person name="Kuo A."/>
            <person name="Nagy L.G."/>
            <person name="Floudas D."/>
            <person name="Copeland A."/>
            <person name="Barry K.W."/>
            <person name="Cichocki N."/>
            <person name="Veneault-Fourrey C."/>
            <person name="LaButti K."/>
            <person name="Lindquist E.A."/>
            <person name="Lipzen A."/>
            <person name="Lundell T."/>
            <person name="Morin E."/>
            <person name="Murat C."/>
            <person name="Riley R."/>
            <person name="Ohm R."/>
            <person name="Sun H."/>
            <person name="Tunlid A."/>
            <person name="Henrissat B."/>
            <person name="Grigoriev I.V."/>
            <person name="Hibbett D.S."/>
            <person name="Martin F."/>
        </authorList>
    </citation>
    <scope>NUCLEOTIDE SEQUENCE [LARGE SCALE GENOMIC DNA]</scope>
    <source>
        <strain evidence="2">MUT 4182</strain>
    </source>
</reference>
<dbReference type="AlphaFoldDB" id="A0A0C3QEJ5"/>
<keyword evidence="2" id="KW-1185">Reference proteome</keyword>
<accession>A0A0C3QEJ5</accession>
<protein>
    <submittedName>
        <fullName evidence="1">Uncharacterized protein</fullName>
    </submittedName>
</protein>
<name>A0A0C3QEJ5_9AGAM</name>
<gene>
    <name evidence="1" type="ORF">M407DRAFT_78038</name>
</gene>